<evidence type="ECO:0008006" key="5">
    <source>
        <dbReference type="Google" id="ProtNLM"/>
    </source>
</evidence>
<name>V5XDS8_MYCNE</name>
<keyword evidence="2" id="KW-0732">Signal</keyword>
<feature type="chain" id="PRO_5004742658" description="Lipoprotein" evidence="2">
    <location>
        <begin position="20"/>
        <end position="177"/>
    </location>
</feature>
<sequence>MLGAVLAVAAMASAGFATAEPPAPSPAPADPSAPAVDPAPAPAPVPATVIDKDGTYRVGVDIVPGVYASAGPFPDGTCSWRRMAPAVDGAEQGETLDRAFTKQPQVVQVLPTDGVFKTTECQTWTLTDQQPPAPGVGPLLAGLQVRGYLDSLNRNAQQYEANKPPAPPAPAPPTPAP</sequence>
<protein>
    <recommendedName>
        <fullName evidence="5">Lipoprotein</fullName>
    </recommendedName>
</protein>
<dbReference type="Proteomes" id="UP000018763">
    <property type="component" value="Chromosome"/>
</dbReference>
<dbReference type="AlphaFoldDB" id="V5XDS8"/>
<organism evidence="3 4">
    <name type="scientific">Mycolicibacterium neoaurum VKM Ac-1815D</name>
    <dbReference type="NCBI Taxonomy" id="700508"/>
    <lineage>
        <taxon>Bacteria</taxon>
        <taxon>Bacillati</taxon>
        <taxon>Actinomycetota</taxon>
        <taxon>Actinomycetes</taxon>
        <taxon>Mycobacteriales</taxon>
        <taxon>Mycobacteriaceae</taxon>
        <taxon>Mycolicibacterium</taxon>
    </lineage>
</organism>
<feature type="region of interest" description="Disordered" evidence="1">
    <location>
        <begin position="152"/>
        <end position="177"/>
    </location>
</feature>
<dbReference type="EMBL" id="CP006936">
    <property type="protein sequence ID" value="AHC25856.1"/>
    <property type="molecule type" value="Genomic_DNA"/>
</dbReference>
<evidence type="ECO:0000256" key="1">
    <source>
        <dbReference type="SAM" id="MobiDB-lite"/>
    </source>
</evidence>
<feature type="signal peptide" evidence="2">
    <location>
        <begin position="1"/>
        <end position="19"/>
    </location>
</feature>
<dbReference type="KEGG" id="mne:D174_15230"/>
<reference evidence="3 4" key="1">
    <citation type="journal article" date="2014" name="Genome Announc.">
        <title>Complete Genome Sequence of Sterol-Transforming Mycobacterium neoaurum Strain VKM Ac-1815D.</title>
        <authorList>
            <person name="Shtratnikova V.Y."/>
            <person name="Bragin E.Y."/>
            <person name="Dovbnya D.V."/>
            <person name="Pekov Y.A."/>
            <person name="Schelkunov M.I."/>
            <person name="Strizhov N."/>
            <person name="Ivashina T.V."/>
            <person name="Ashapkin V.V."/>
            <person name="Donova M.V."/>
        </authorList>
    </citation>
    <scope>NUCLEOTIDE SEQUENCE [LARGE SCALE GENOMIC DNA]</scope>
    <source>
        <strain evidence="3 4">VKM Ac-1815D</strain>
    </source>
</reference>
<dbReference type="eggNOG" id="ENOG5033FYI">
    <property type="taxonomic scope" value="Bacteria"/>
</dbReference>
<feature type="region of interest" description="Disordered" evidence="1">
    <location>
        <begin position="17"/>
        <end position="42"/>
    </location>
</feature>
<proteinExistence type="predicted"/>
<keyword evidence="4" id="KW-1185">Reference proteome</keyword>
<feature type="compositionally biased region" description="Pro residues" evidence="1">
    <location>
        <begin position="164"/>
        <end position="177"/>
    </location>
</feature>
<gene>
    <name evidence="3" type="ORF">D174_15230</name>
</gene>
<feature type="compositionally biased region" description="Pro residues" evidence="1">
    <location>
        <begin position="21"/>
        <end position="42"/>
    </location>
</feature>
<evidence type="ECO:0000313" key="4">
    <source>
        <dbReference type="Proteomes" id="UP000018763"/>
    </source>
</evidence>
<accession>V5XDS8</accession>
<evidence type="ECO:0000313" key="3">
    <source>
        <dbReference type="EMBL" id="AHC25856.1"/>
    </source>
</evidence>
<evidence type="ECO:0000256" key="2">
    <source>
        <dbReference type="SAM" id="SignalP"/>
    </source>
</evidence>